<keyword evidence="7" id="KW-1133">Transmembrane helix</keyword>
<dbReference type="AlphaFoldDB" id="A0ABD2PVQ7"/>
<evidence type="ECO:0000313" key="11">
    <source>
        <dbReference type="EMBL" id="KAL3311449.1"/>
    </source>
</evidence>
<evidence type="ECO:0000256" key="1">
    <source>
        <dbReference type="ARBA" id="ARBA00004323"/>
    </source>
</evidence>
<dbReference type="InterPro" id="IPR002659">
    <property type="entry name" value="Glyco_trans_31"/>
</dbReference>
<dbReference type="EMBL" id="JBJKFK010002226">
    <property type="protein sequence ID" value="KAL3311449.1"/>
    <property type="molecule type" value="Genomic_DNA"/>
</dbReference>
<evidence type="ECO:0000256" key="4">
    <source>
        <dbReference type="ARBA" id="ARBA00022679"/>
    </source>
</evidence>
<comment type="subcellular location">
    <subcellularLocation>
        <location evidence="1 10">Golgi apparatus membrane</location>
        <topology evidence="1 10">Single-pass type II membrane protein</topology>
    </subcellularLocation>
</comment>
<accession>A0ABD2PVQ7</accession>
<dbReference type="Pfam" id="PF01762">
    <property type="entry name" value="Galactosyl_T"/>
    <property type="match status" value="1"/>
</dbReference>
<keyword evidence="4" id="KW-0808">Transferase</keyword>
<evidence type="ECO:0000256" key="5">
    <source>
        <dbReference type="ARBA" id="ARBA00022692"/>
    </source>
</evidence>
<comment type="caution">
    <text evidence="11">The sequence shown here is derived from an EMBL/GenBank/DDBJ whole genome shotgun (WGS) entry which is preliminary data.</text>
</comment>
<dbReference type="GO" id="GO:0016757">
    <property type="term" value="F:glycosyltransferase activity"/>
    <property type="evidence" value="ECO:0007669"/>
    <property type="project" value="UniProtKB-KW"/>
</dbReference>
<dbReference type="PANTHER" id="PTHR11214:SF349">
    <property type="entry name" value="BETA-1,3-GALACTOSYLTRANSFERASE BRN"/>
    <property type="match status" value="1"/>
</dbReference>
<dbReference type="PANTHER" id="PTHR11214">
    <property type="entry name" value="BETA-1,3-N-ACETYLGLUCOSAMINYLTRANSFERASE"/>
    <property type="match status" value="1"/>
</dbReference>
<evidence type="ECO:0000256" key="3">
    <source>
        <dbReference type="ARBA" id="ARBA00022676"/>
    </source>
</evidence>
<evidence type="ECO:0000256" key="6">
    <source>
        <dbReference type="ARBA" id="ARBA00022968"/>
    </source>
</evidence>
<keyword evidence="3 10" id="KW-0328">Glycosyltransferase</keyword>
<evidence type="ECO:0000256" key="7">
    <source>
        <dbReference type="ARBA" id="ARBA00022989"/>
    </source>
</evidence>
<evidence type="ECO:0000313" key="12">
    <source>
        <dbReference type="Proteomes" id="UP001626550"/>
    </source>
</evidence>
<comment type="similarity">
    <text evidence="2 10">Belongs to the glycosyltransferase 31 family.</text>
</comment>
<evidence type="ECO:0000256" key="8">
    <source>
        <dbReference type="ARBA" id="ARBA00023034"/>
    </source>
</evidence>
<dbReference type="Gene3D" id="3.90.550.50">
    <property type="match status" value="1"/>
</dbReference>
<keyword evidence="8 10" id="KW-0333">Golgi apparatus</keyword>
<evidence type="ECO:0000256" key="10">
    <source>
        <dbReference type="RuleBase" id="RU363063"/>
    </source>
</evidence>
<keyword evidence="12" id="KW-1185">Reference proteome</keyword>
<protein>
    <recommendedName>
        <fullName evidence="10">Hexosyltransferase</fullName>
        <ecNumber evidence="10">2.4.1.-</ecNumber>
    </recommendedName>
</protein>
<dbReference type="EC" id="2.4.1.-" evidence="10"/>
<keyword evidence="6" id="KW-0735">Signal-anchor</keyword>
<evidence type="ECO:0000256" key="9">
    <source>
        <dbReference type="ARBA" id="ARBA00023136"/>
    </source>
</evidence>
<evidence type="ECO:0000256" key="2">
    <source>
        <dbReference type="ARBA" id="ARBA00008661"/>
    </source>
</evidence>
<keyword evidence="9" id="KW-0472">Membrane</keyword>
<proteinExistence type="inferred from homology"/>
<reference evidence="11 12" key="1">
    <citation type="submission" date="2024-11" db="EMBL/GenBank/DDBJ databases">
        <title>Adaptive evolution of stress response genes in parasites aligns with host niche diversity.</title>
        <authorList>
            <person name="Hahn C."/>
            <person name="Resl P."/>
        </authorList>
    </citation>
    <scope>NUCLEOTIDE SEQUENCE [LARGE SCALE GENOMIC DNA]</scope>
    <source>
        <strain evidence="11">EGGRZ-B1_66</strain>
        <tissue evidence="11">Body</tissue>
    </source>
</reference>
<name>A0ABD2PVQ7_9PLAT</name>
<dbReference type="GO" id="GO:0000139">
    <property type="term" value="C:Golgi membrane"/>
    <property type="evidence" value="ECO:0007669"/>
    <property type="project" value="UniProtKB-SubCell"/>
</dbReference>
<organism evidence="11 12">
    <name type="scientific">Cichlidogyrus casuarinus</name>
    <dbReference type="NCBI Taxonomy" id="1844966"/>
    <lineage>
        <taxon>Eukaryota</taxon>
        <taxon>Metazoa</taxon>
        <taxon>Spiralia</taxon>
        <taxon>Lophotrochozoa</taxon>
        <taxon>Platyhelminthes</taxon>
        <taxon>Monogenea</taxon>
        <taxon>Monopisthocotylea</taxon>
        <taxon>Dactylogyridea</taxon>
        <taxon>Ancyrocephalidae</taxon>
        <taxon>Cichlidogyrus</taxon>
    </lineage>
</organism>
<keyword evidence="5" id="KW-0812">Transmembrane</keyword>
<gene>
    <name evidence="11" type="ORF">Ciccas_009968</name>
</gene>
<dbReference type="Proteomes" id="UP001626550">
    <property type="component" value="Unassembled WGS sequence"/>
</dbReference>
<sequence>MYGIPSNLMHSKVRLQMLSVRVHRISAIIFEALKRFFRRYHFLILLLTALFILWGEVKNIYYWSKLKSLDEFQYPQYGDMYKYLEEYHAQSALNWSSADNVSRPINFLQYTLTNFDESIHGSKNDYHIINIVKSQVDNVKNRDMIRKTWANSKCTFNKVAKVRTFFLMGEMPENQRDKDKMLIEEAQKYKDILRYSLVDSYYNNTYKFMVALDLIGDKYPGSKFLIVTDDDYFIHPPNLYEYLESIHPARYPFYVGGSVWYNAQPLRGVDEKWRISLDDYPFSHFPDYPTGGNLIISTPMARSLAIGMQYVKYMDFDDVLLGIVLFKLGVAPDNIRSMCKSREQCDPNRVDKVISSHGFRDPNELHIEWDLHRFYEFC</sequence>